<dbReference type="Proteomes" id="UP000019486">
    <property type="component" value="Unassembled WGS sequence"/>
</dbReference>
<dbReference type="GO" id="GO:0005829">
    <property type="term" value="C:cytosol"/>
    <property type="evidence" value="ECO:0007669"/>
    <property type="project" value="TreeGrafter"/>
</dbReference>
<name>W9H8Z2_9PROT</name>
<dbReference type="STRING" id="1385369.N825_36830"/>
<proteinExistence type="predicted"/>
<protein>
    <submittedName>
        <fullName evidence="1">Transcriptional regulator, BadM/Rrf2 family</fullName>
    </submittedName>
</protein>
<dbReference type="RefSeq" id="WP_037452140.1">
    <property type="nucleotide sequence ID" value="NZ_AVFL01000008.1"/>
</dbReference>
<dbReference type="PANTHER" id="PTHR33221">
    <property type="entry name" value="WINGED HELIX-TURN-HELIX TRANSCRIPTIONAL REGULATOR, RRF2 FAMILY"/>
    <property type="match status" value="1"/>
</dbReference>
<dbReference type="PANTHER" id="PTHR33221:SF15">
    <property type="entry name" value="HTH-TYPE TRANSCRIPTIONAL REGULATOR YWGB-RELATED"/>
    <property type="match status" value="1"/>
</dbReference>
<dbReference type="Pfam" id="PF02082">
    <property type="entry name" value="Rrf2"/>
    <property type="match status" value="1"/>
</dbReference>
<organism evidence="1 2">
    <name type="scientific">Skermanella stibiiresistens SB22</name>
    <dbReference type="NCBI Taxonomy" id="1385369"/>
    <lineage>
        <taxon>Bacteria</taxon>
        <taxon>Pseudomonadati</taxon>
        <taxon>Pseudomonadota</taxon>
        <taxon>Alphaproteobacteria</taxon>
        <taxon>Rhodospirillales</taxon>
        <taxon>Azospirillaceae</taxon>
        <taxon>Skermanella</taxon>
    </lineage>
</organism>
<comment type="caution">
    <text evidence="1">The sequence shown here is derived from an EMBL/GenBank/DDBJ whole genome shotgun (WGS) entry which is preliminary data.</text>
</comment>
<dbReference type="AlphaFoldDB" id="W9H8Z2"/>
<reference evidence="1 2" key="1">
    <citation type="submission" date="2013-08" db="EMBL/GenBank/DDBJ databases">
        <title>The genome sequence of Skermanella stibiiresistens.</title>
        <authorList>
            <person name="Zhu W."/>
            <person name="Wang G."/>
        </authorList>
    </citation>
    <scope>NUCLEOTIDE SEQUENCE [LARGE SCALE GENOMIC DNA]</scope>
    <source>
        <strain evidence="1 2">SB22</strain>
    </source>
</reference>
<dbReference type="GO" id="GO:0003700">
    <property type="term" value="F:DNA-binding transcription factor activity"/>
    <property type="evidence" value="ECO:0007669"/>
    <property type="project" value="TreeGrafter"/>
</dbReference>
<keyword evidence="2" id="KW-1185">Reference proteome</keyword>
<dbReference type="InterPro" id="IPR036390">
    <property type="entry name" value="WH_DNA-bd_sf"/>
</dbReference>
<dbReference type="SUPFAM" id="SSF46785">
    <property type="entry name" value="Winged helix' DNA-binding domain"/>
    <property type="match status" value="1"/>
</dbReference>
<gene>
    <name evidence="1" type="ORF">N825_36830</name>
</gene>
<dbReference type="PROSITE" id="PS51197">
    <property type="entry name" value="HTH_RRF2_2"/>
    <property type="match status" value="1"/>
</dbReference>
<dbReference type="InterPro" id="IPR000944">
    <property type="entry name" value="Tscrpt_reg_Rrf2"/>
</dbReference>
<dbReference type="EMBL" id="AVFL01000008">
    <property type="protein sequence ID" value="EWY40283.1"/>
    <property type="molecule type" value="Genomic_DNA"/>
</dbReference>
<dbReference type="Gene3D" id="1.10.10.10">
    <property type="entry name" value="Winged helix-like DNA-binding domain superfamily/Winged helix DNA-binding domain"/>
    <property type="match status" value="1"/>
</dbReference>
<dbReference type="OrthoDB" id="9800506at2"/>
<dbReference type="PATRIC" id="fig|1385369.3.peg.2669"/>
<accession>W9H8Z2</accession>
<sequence>MRIDSRLSRMLHVLLHMGEESQPMTSERIAAMLGTNSAVVRRTMAGLRSAGHVLSVKGHGGGWTLARELDQITLLDIHRAVGSERLFAIGFDNDNPNCLVERVVNASMAEALERAEAILVERLASVTLADLSREFGELRGLALSTHPTIGP</sequence>
<dbReference type="FunFam" id="1.10.10.10:FF:000138">
    <property type="entry name" value="Rrf2 family transcriptional regulator"/>
    <property type="match status" value="1"/>
</dbReference>
<evidence type="ECO:0000313" key="1">
    <source>
        <dbReference type="EMBL" id="EWY40283.1"/>
    </source>
</evidence>
<evidence type="ECO:0000313" key="2">
    <source>
        <dbReference type="Proteomes" id="UP000019486"/>
    </source>
</evidence>
<dbReference type="InterPro" id="IPR036388">
    <property type="entry name" value="WH-like_DNA-bd_sf"/>
</dbReference>